<dbReference type="EMBL" id="MU006788">
    <property type="protein sequence ID" value="KAF2638938.1"/>
    <property type="molecule type" value="Genomic_DNA"/>
</dbReference>
<feature type="region of interest" description="Disordered" evidence="1">
    <location>
        <begin position="16"/>
        <end position="59"/>
    </location>
</feature>
<dbReference type="AlphaFoldDB" id="A0A6A6RXK0"/>
<evidence type="ECO:0000256" key="1">
    <source>
        <dbReference type="SAM" id="MobiDB-lite"/>
    </source>
</evidence>
<proteinExistence type="predicted"/>
<dbReference type="OrthoDB" id="3796452at2759"/>
<reference evidence="2" key="1">
    <citation type="journal article" date="2020" name="Stud. Mycol.">
        <title>101 Dothideomycetes genomes: a test case for predicting lifestyles and emergence of pathogens.</title>
        <authorList>
            <person name="Haridas S."/>
            <person name="Albert R."/>
            <person name="Binder M."/>
            <person name="Bloem J."/>
            <person name="Labutti K."/>
            <person name="Salamov A."/>
            <person name="Andreopoulos B."/>
            <person name="Baker S."/>
            <person name="Barry K."/>
            <person name="Bills G."/>
            <person name="Bluhm B."/>
            <person name="Cannon C."/>
            <person name="Castanera R."/>
            <person name="Culley D."/>
            <person name="Daum C."/>
            <person name="Ezra D."/>
            <person name="Gonzalez J."/>
            <person name="Henrissat B."/>
            <person name="Kuo A."/>
            <person name="Liang C."/>
            <person name="Lipzen A."/>
            <person name="Lutzoni F."/>
            <person name="Magnuson J."/>
            <person name="Mondo S."/>
            <person name="Nolan M."/>
            <person name="Ohm R."/>
            <person name="Pangilinan J."/>
            <person name="Park H.-J."/>
            <person name="Ramirez L."/>
            <person name="Alfaro M."/>
            <person name="Sun H."/>
            <person name="Tritt A."/>
            <person name="Yoshinaga Y."/>
            <person name="Zwiers L.-H."/>
            <person name="Turgeon B."/>
            <person name="Goodwin S."/>
            <person name="Spatafora J."/>
            <person name="Crous P."/>
            <person name="Grigoriev I."/>
        </authorList>
    </citation>
    <scope>NUCLEOTIDE SEQUENCE</scope>
    <source>
        <strain evidence="2">CBS 473.64</strain>
    </source>
</reference>
<sequence>MTNSFLSDMFNAARDTGRQLIQGRTAESSDDDDQWSDMTSSDGIPSPEKKAGQVADGEQYTTVDEEKDGRALLPYMPSLLGKDLPPCGLEPQVAYGNVNLEIRKCWLYFRGEKSLNDVCRYVEYAIHRQNTLPRDERTPWRRAGVMRYELRWIDYFVRESQITEPLTESELLNRRKESSIPPELGFRCSDKYALHLWEEWQKKKRVPSPILPDVVLSSPDTVVVSPPQSTTDIEEEFQAVV</sequence>
<name>A0A6A6RXK0_9PLEO</name>
<organism evidence="2 3">
    <name type="scientific">Massarina eburnea CBS 473.64</name>
    <dbReference type="NCBI Taxonomy" id="1395130"/>
    <lineage>
        <taxon>Eukaryota</taxon>
        <taxon>Fungi</taxon>
        <taxon>Dikarya</taxon>
        <taxon>Ascomycota</taxon>
        <taxon>Pezizomycotina</taxon>
        <taxon>Dothideomycetes</taxon>
        <taxon>Pleosporomycetidae</taxon>
        <taxon>Pleosporales</taxon>
        <taxon>Massarineae</taxon>
        <taxon>Massarinaceae</taxon>
        <taxon>Massarina</taxon>
    </lineage>
</organism>
<accession>A0A6A6RXK0</accession>
<keyword evidence="3" id="KW-1185">Reference proteome</keyword>
<protein>
    <submittedName>
        <fullName evidence="2">Uncharacterized protein</fullName>
    </submittedName>
</protein>
<gene>
    <name evidence="2" type="ORF">P280DRAFT_66789</name>
</gene>
<evidence type="ECO:0000313" key="2">
    <source>
        <dbReference type="EMBL" id="KAF2638938.1"/>
    </source>
</evidence>
<evidence type="ECO:0000313" key="3">
    <source>
        <dbReference type="Proteomes" id="UP000799753"/>
    </source>
</evidence>
<dbReference type="Proteomes" id="UP000799753">
    <property type="component" value="Unassembled WGS sequence"/>
</dbReference>